<feature type="binding site" evidence="2">
    <location>
        <position position="42"/>
    </location>
    <ligand>
        <name>Mg(2+)</name>
        <dbReference type="ChEBI" id="CHEBI:18420"/>
        <label>2</label>
    </ligand>
</feature>
<comment type="miscellaneous">
    <text evidence="2">Reaction mechanism of ThiL seems to utilize a direct, inline transfer of the gamma-phosphate of ATP to TMP rather than a phosphorylated enzyme intermediate.</text>
</comment>
<feature type="binding site" evidence="2">
    <location>
        <position position="206"/>
    </location>
    <ligand>
        <name>Mg(2+)</name>
        <dbReference type="ChEBI" id="CHEBI:18420"/>
        <label>3</label>
    </ligand>
</feature>
<dbReference type="InterPro" id="IPR036921">
    <property type="entry name" value="PurM-like_N_sf"/>
</dbReference>
<dbReference type="GO" id="GO:0009229">
    <property type="term" value="P:thiamine diphosphate biosynthetic process"/>
    <property type="evidence" value="ECO:0007669"/>
    <property type="project" value="UniProtKB-UniRule"/>
</dbReference>
<keyword evidence="2" id="KW-0479">Metal-binding</keyword>
<keyword evidence="2" id="KW-0460">Magnesium</keyword>
<dbReference type="GO" id="GO:0009228">
    <property type="term" value="P:thiamine biosynthetic process"/>
    <property type="evidence" value="ECO:0007669"/>
    <property type="project" value="UniProtKB-KW"/>
</dbReference>
<keyword evidence="2" id="KW-0067">ATP-binding</keyword>
<evidence type="ECO:0000313" key="6">
    <source>
        <dbReference type="Proteomes" id="UP000027100"/>
    </source>
</evidence>
<dbReference type="InterPro" id="IPR036676">
    <property type="entry name" value="PurM-like_C_sf"/>
</dbReference>
<dbReference type="GO" id="GO:0000287">
    <property type="term" value="F:magnesium ion binding"/>
    <property type="evidence" value="ECO:0007669"/>
    <property type="project" value="UniProtKB-UniRule"/>
</dbReference>
<dbReference type="Proteomes" id="UP000027100">
    <property type="component" value="Unassembled WGS sequence"/>
</dbReference>
<dbReference type="STRING" id="1280954.HPO_03269"/>
<dbReference type="SUPFAM" id="SSF56042">
    <property type="entry name" value="PurM C-terminal domain-like"/>
    <property type="match status" value="1"/>
</dbReference>
<feature type="binding site" evidence="2">
    <location>
        <position position="208"/>
    </location>
    <ligand>
        <name>ATP</name>
        <dbReference type="ChEBI" id="CHEBI:30616"/>
    </ligand>
</feature>
<protein>
    <recommendedName>
        <fullName evidence="2">Thiamine-monophosphate kinase</fullName>
        <shortName evidence="2">TMP kinase</shortName>
        <shortName evidence="2">Thiamine-phosphate kinase</shortName>
        <ecNumber evidence="2">2.7.4.16</ecNumber>
    </recommendedName>
</protein>
<dbReference type="PIRSF" id="PIRSF005303">
    <property type="entry name" value="Thiam_monoph_kin"/>
    <property type="match status" value="1"/>
</dbReference>
<evidence type="ECO:0000256" key="1">
    <source>
        <dbReference type="ARBA" id="ARBA00022977"/>
    </source>
</evidence>
<feature type="binding site" evidence="2">
    <location>
        <position position="305"/>
    </location>
    <ligand>
        <name>substrate</name>
    </ligand>
</feature>
<feature type="binding site" evidence="2">
    <location>
        <begin position="118"/>
        <end position="119"/>
    </location>
    <ligand>
        <name>ATP</name>
        <dbReference type="ChEBI" id="CHEBI:30616"/>
    </ligand>
</feature>
<dbReference type="AlphaFoldDB" id="A0A062VNP8"/>
<dbReference type="InterPro" id="IPR016188">
    <property type="entry name" value="PurM-like_N"/>
</dbReference>
<dbReference type="SUPFAM" id="SSF55326">
    <property type="entry name" value="PurM N-terminal domain-like"/>
    <property type="match status" value="1"/>
</dbReference>
<feature type="binding site" evidence="2">
    <location>
        <position position="119"/>
    </location>
    <ligand>
        <name>Mg(2+)</name>
        <dbReference type="ChEBI" id="CHEBI:18420"/>
        <label>1</label>
    </ligand>
</feature>
<feature type="binding site" evidence="2">
    <location>
        <position position="253"/>
    </location>
    <ligand>
        <name>substrate</name>
    </ligand>
</feature>
<evidence type="ECO:0000313" key="5">
    <source>
        <dbReference type="EMBL" id="KCZ99879.1"/>
    </source>
</evidence>
<dbReference type="RefSeq" id="WP_035594434.1">
    <property type="nucleotide sequence ID" value="NZ_ARYM01000003.1"/>
</dbReference>
<dbReference type="Pfam" id="PF00586">
    <property type="entry name" value="AIRS"/>
    <property type="match status" value="1"/>
</dbReference>
<feature type="binding site" evidence="2">
    <location>
        <position position="70"/>
    </location>
    <ligand>
        <name>Mg(2+)</name>
        <dbReference type="ChEBI" id="CHEBI:18420"/>
        <label>3</label>
    </ligand>
</feature>
<dbReference type="CDD" id="cd02194">
    <property type="entry name" value="ThiL"/>
    <property type="match status" value="1"/>
</dbReference>
<feature type="domain" description="PurM-like N-terminal" evidence="3">
    <location>
        <begin position="35"/>
        <end position="136"/>
    </location>
</feature>
<evidence type="ECO:0000259" key="4">
    <source>
        <dbReference type="Pfam" id="PF02769"/>
    </source>
</evidence>
<comment type="similarity">
    <text evidence="2">Belongs to the thiamine-monophosphate kinase family.</text>
</comment>
<dbReference type="HAMAP" id="MF_02128">
    <property type="entry name" value="TMP_kinase"/>
    <property type="match status" value="1"/>
</dbReference>
<dbReference type="NCBIfam" id="TIGR01379">
    <property type="entry name" value="thiL"/>
    <property type="match status" value="1"/>
</dbReference>
<feature type="binding site" evidence="2">
    <location>
        <position position="40"/>
    </location>
    <ligand>
        <name>Mg(2+)</name>
        <dbReference type="ChEBI" id="CHEBI:18420"/>
        <label>4</label>
    </ligand>
</feature>
<dbReference type="EMBL" id="ARYM01000003">
    <property type="protein sequence ID" value="KCZ99879.1"/>
    <property type="molecule type" value="Genomic_DNA"/>
</dbReference>
<dbReference type="InterPro" id="IPR006283">
    <property type="entry name" value="ThiL-like"/>
</dbReference>
<feature type="binding site" evidence="2">
    <location>
        <position position="26"/>
    </location>
    <ligand>
        <name>Mg(2+)</name>
        <dbReference type="ChEBI" id="CHEBI:18420"/>
        <label>4</label>
    </ligand>
</feature>
<dbReference type="eggNOG" id="COG0611">
    <property type="taxonomic scope" value="Bacteria"/>
</dbReference>
<dbReference type="EC" id="2.7.4.16" evidence="2"/>
<keyword evidence="6" id="KW-1185">Reference proteome</keyword>
<dbReference type="GO" id="GO:0009030">
    <property type="term" value="F:thiamine-phosphate kinase activity"/>
    <property type="evidence" value="ECO:0007669"/>
    <property type="project" value="UniProtKB-UniRule"/>
</dbReference>
<feature type="binding site" evidence="2">
    <location>
        <position position="70"/>
    </location>
    <ligand>
        <name>Mg(2+)</name>
        <dbReference type="ChEBI" id="CHEBI:18420"/>
        <label>4</label>
    </ligand>
</feature>
<feature type="domain" description="PurM-like C-terminal" evidence="4">
    <location>
        <begin position="149"/>
        <end position="292"/>
    </location>
</feature>
<evidence type="ECO:0000256" key="2">
    <source>
        <dbReference type="HAMAP-Rule" id="MF_02128"/>
    </source>
</evidence>
<dbReference type="Gene3D" id="3.30.1330.10">
    <property type="entry name" value="PurM-like, N-terminal domain"/>
    <property type="match status" value="1"/>
</dbReference>
<feature type="binding site" evidence="2">
    <location>
        <position position="42"/>
    </location>
    <ligand>
        <name>Mg(2+)</name>
        <dbReference type="ChEBI" id="CHEBI:18420"/>
        <label>1</label>
    </ligand>
</feature>
<reference evidence="5 6" key="1">
    <citation type="journal article" date="2014" name="Antonie Van Leeuwenhoek">
        <title>Hyphomonas beringensis sp. nov. and Hyphomonas chukchiensis sp. nov., isolated from surface seawater of the Bering Sea and Chukchi Sea.</title>
        <authorList>
            <person name="Li C."/>
            <person name="Lai Q."/>
            <person name="Li G."/>
            <person name="Dong C."/>
            <person name="Wang J."/>
            <person name="Liao Y."/>
            <person name="Shao Z."/>
        </authorList>
    </citation>
    <scope>NUCLEOTIDE SEQUENCE [LARGE SCALE GENOMIC DNA]</scope>
    <source>
        <strain evidence="5 6">PS728</strain>
    </source>
</reference>
<proteinExistence type="inferred from homology"/>
<comment type="catalytic activity">
    <reaction evidence="2">
        <text>thiamine phosphate + ATP = thiamine diphosphate + ADP</text>
        <dbReference type="Rhea" id="RHEA:15913"/>
        <dbReference type="ChEBI" id="CHEBI:30616"/>
        <dbReference type="ChEBI" id="CHEBI:37575"/>
        <dbReference type="ChEBI" id="CHEBI:58937"/>
        <dbReference type="ChEBI" id="CHEBI:456216"/>
        <dbReference type="EC" id="2.7.4.16"/>
    </reaction>
</comment>
<sequence>MAEKDWIRRYFAPLAKAPGAAGLTDDTAELSKGYGPLIATVDAMVEGVHFFSDDPIETVARKLVRVNVSDILGSGARPGEALLTLGWPQAGRDPGQIRTFSDSLGTELDRWGILLAGGDTVITPGGLFLSLTLTGECLGPAPVRRGGGRPGDEVWVTGEIGAARRGYLWKTEGRDEARWLSALQAPDLPPLEAGNLIASHASAAMDVSDGLLGDLASLAAASGLAAQIELERVPFAGRATSLVEMLDLASWGDDYQLLFAASPQSSGFIENSGFKVTRVGRLTEGAGLSATVCGKPVNLPETLAFEHGRVGQPPVRS</sequence>
<evidence type="ECO:0000259" key="3">
    <source>
        <dbReference type="Pfam" id="PF00586"/>
    </source>
</evidence>
<comment type="caution">
    <text evidence="5">The sequence shown here is derived from an EMBL/GenBank/DDBJ whole genome shotgun (WGS) entry which is preliminary data.</text>
</comment>
<dbReference type="PATRIC" id="fig|1280954.3.peg.667"/>
<feature type="binding site" evidence="2">
    <location>
        <position position="26"/>
    </location>
    <ligand>
        <name>Mg(2+)</name>
        <dbReference type="ChEBI" id="CHEBI:18420"/>
        <label>3</label>
    </ligand>
</feature>
<keyword evidence="1 2" id="KW-0784">Thiamine biosynthesis</keyword>
<dbReference type="Gene3D" id="3.90.650.10">
    <property type="entry name" value="PurM-like C-terminal domain"/>
    <property type="match status" value="1"/>
</dbReference>
<name>A0A062VNP8_9PROT</name>
<gene>
    <name evidence="2" type="primary">thiL</name>
    <name evidence="5" type="ORF">HPO_03269</name>
</gene>
<feature type="binding site" evidence="2">
    <location>
        <position position="70"/>
    </location>
    <ligand>
        <name>Mg(2+)</name>
        <dbReference type="ChEBI" id="CHEBI:18420"/>
        <label>2</label>
    </ligand>
</feature>
<accession>A0A062VNP8</accession>
<dbReference type="GO" id="GO:0005524">
    <property type="term" value="F:ATP binding"/>
    <property type="evidence" value="ECO:0007669"/>
    <property type="project" value="UniProtKB-UniRule"/>
</dbReference>
<comment type="function">
    <text evidence="2">Catalyzes the ATP-dependent phosphorylation of thiamine-monophosphate (TMP) to form thiamine-pyrophosphate (TPP), the active form of vitamin B1.</text>
</comment>
<organism evidence="5 6">
    <name type="scientific">Hyphomonas polymorpha PS728</name>
    <dbReference type="NCBI Taxonomy" id="1280954"/>
    <lineage>
        <taxon>Bacteria</taxon>
        <taxon>Pseudomonadati</taxon>
        <taxon>Pseudomonadota</taxon>
        <taxon>Alphaproteobacteria</taxon>
        <taxon>Hyphomonadales</taxon>
        <taxon>Hyphomonadaceae</taxon>
        <taxon>Hyphomonas</taxon>
    </lineage>
</organism>
<dbReference type="PANTHER" id="PTHR30270:SF0">
    <property type="entry name" value="THIAMINE-MONOPHOSPHATE KINASE"/>
    <property type="match status" value="1"/>
</dbReference>
<comment type="pathway">
    <text evidence="2">Cofactor biosynthesis; thiamine diphosphate biosynthesis; thiamine diphosphate from thiamine phosphate: step 1/1.</text>
</comment>
<dbReference type="Pfam" id="PF02769">
    <property type="entry name" value="AIRS_C"/>
    <property type="match status" value="1"/>
</dbReference>
<feature type="binding site" evidence="2">
    <location>
        <position position="209"/>
    </location>
    <ligand>
        <name>Mg(2+)</name>
        <dbReference type="ChEBI" id="CHEBI:18420"/>
        <label>5</label>
    </ligand>
</feature>
<keyword evidence="2" id="KW-0547">Nucleotide-binding</keyword>
<dbReference type="InterPro" id="IPR010918">
    <property type="entry name" value="PurM-like_C_dom"/>
</dbReference>
<dbReference type="PANTHER" id="PTHR30270">
    <property type="entry name" value="THIAMINE-MONOPHOSPHATE KINASE"/>
    <property type="match status" value="1"/>
</dbReference>
<keyword evidence="2 5" id="KW-0418">Kinase</keyword>
<feature type="binding site" evidence="2">
    <location>
        <position position="49"/>
    </location>
    <ligand>
        <name>substrate</name>
    </ligand>
</feature>
<keyword evidence="2" id="KW-0808">Transferase</keyword>
<comment type="caution">
    <text evidence="2">Lacks conserved residue(s) required for the propagation of feature annotation.</text>
</comment>
<feature type="binding site" evidence="2">
    <location>
        <position position="145"/>
    </location>
    <ligand>
        <name>ATP</name>
        <dbReference type="ChEBI" id="CHEBI:30616"/>
    </ligand>
</feature>
<dbReference type="UniPathway" id="UPA00060">
    <property type="reaction ID" value="UER00142"/>
</dbReference>
<dbReference type="OrthoDB" id="9802811at2"/>